<dbReference type="GO" id="GO:0005506">
    <property type="term" value="F:iron ion binding"/>
    <property type="evidence" value="ECO:0007669"/>
    <property type="project" value="InterPro"/>
</dbReference>
<keyword evidence="7" id="KW-0677">Repeat</keyword>
<dbReference type="AlphaFoldDB" id="A0AAP9U810"/>
<feature type="binding site" description="axial binding residue" evidence="12">
    <location>
        <position position="192"/>
    </location>
    <ligand>
        <name>heme c</name>
        <dbReference type="ChEBI" id="CHEBI:61717"/>
        <label>2</label>
    </ligand>
    <ligandPart>
        <name>Fe</name>
        <dbReference type="ChEBI" id="CHEBI:18248"/>
    </ligandPart>
</feature>
<protein>
    <submittedName>
        <fullName evidence="15">Cytochrome c</fullName>
    </submittedName>
</protein>
<dbReference type="GO" id="GO:0020037">
    <property type="term" value="F:heme binding"/>
    <property type="evidence" value="ECO:0007669"/>
    <property type="project" value="InterPro"/>
</dbReference>
<evidence type="ECO:0000256" key="4">
    <source>
        <dbReference type="ARBA" id="ARBA00022617"/>
    </source>
</evidence>
<evidence type="ECO:0000256" key="6">
    <source>
        <dbReference type="ARBA" id="ARBA00022729"/>
    </source>
</evidence>
<dbReference type="PANTHER" id="PTHR35008:SF8">
    <property type="entry name" value="ALCOHOL DEHYDROGENASE CYTOCHROME C SUBUNIT"/>
    <property type="match status" value="1"/>
</dbReference>
<feature type="domain" description="Cytochrome c" evidence="14">
    <location>
        <begin position="173"/>
        <end position="286"/>
    </location>
</feature>
<feature type="binding site" description="covalent" evidence="11">
    <location>
        <position position="45"/>
    </location>
    <ligand>
        <name>heme c</name>
        <dbReference type="ChEBI" id="CHEBI:61717"/>
        <label>1</label>
    </ligand>
</feature>
<dbReference type="InterPro" id="IPR036909">
    <property type="entry name" value="Cyt_c-like_dom_sf"/>
</dbReference>
<evidence type="ECO:0000256" key="13">
    <source>
        <dbReference type="SAM" id="SignalP"/>
    </source>
</evidence>
<feature type="binding site" description="covalent" evidence="11">
    <location>
        <position position="191"/>
    </location>
    <ligand>
        <name>heme c</name>
        <dbReference type="ChEBI" id="CHEBI:61717"/>
        <label>2</label>
    </ligand>
</feature>
<keyword evidence="6 13" id="KW-0732">Signal</keyword>
<evidence type="ECO:0000256" key="12">
    <source>
        <dbReference type="PIRSR" id="PIRSR000018-51"/>
    </source>
</evidence>
<evidence type="ECO:0000256" key="1">
    <source>
        <dbReference type="ARBA" id="ARBA00004236"/>
    </source>
</evidence>
<keyword evidence="8" id="KW-0249">Electron transport</keyword>
<feature type="binding site" description="axial binding residue" evidence="12">
    <location>
        <position position="325"/>
    </location>
    <ligand>
        <name>heme c</name>
        <dbReference type="ChEBI" id="CHEBI:61717"/>
        <label>3</label>
    </ligand>
    <ligandPart>
        <name>Fe</name>
        <dbReference type="ChEBI" id="CHEBI:18248"/>
    </ligandPart>
</feature>
<feature type="domain" description="Cytochrome c" evidence="14">
    <location>
        <begin position="308"/>
        <end position="398"/>
    </location>
</feature>
<dbReference type="GO" id="GO:0009055">
    <property type="term" value="F:electron transfer activity"/>
    <property type="evidence" value="ECO:0007669"/>
    <property type="project" value="InterPro"/>
</dbReference>
<keyword evidence="5 12" id="KW-0479">Metal-binding</keyword>
<evidence type="ECO:0000256" key="8">
    <source>
        <dbReference type="ARBA" id="ARBA00022982"/>
    </source>
</evidence>
<dbReference type="RefSeq" id="WP_182015493.1">
    <property type="nucleotide sequence ID" value="NZ_CP055905.1"/>
</dbReference>
<comment type="subcellular location">
    <subcellularLocation>
        <location evidence="1">Cell membrane</location>
    </subcellularLocation>
</comment>
<dbReference type="InterPro" id="IPR008168">
    <property type="entry name" value="Cyt_C_IC"/>
</dbReference>
<evidence type="ECO:0000256" key="11">
    <source>
        <dbReference type="PIRSR" id="PIRSR000018-50"/>
    </source>
</evidence>
<keyword evidence="3" id="KW-1003">Cell membrane</keyword>
<dbReference type="Gene3D" id="1.10.760.10">
    <property type="entry name" value="Cytochrome c-like domain"/>
    <property type="match status" value="3"/>
</dbReference>
<dbReference type="PROSITE" id="PS51007">
    <property type="entry name" value="CYTC"/>
    <property type="match status" value="3"/>
</dbReference>
<keyword evidence="9 12" id="KW-0408">Iron</keyword>
<evidence type="ECO:0000256" key="3">
    <source>
        <dbReference type="ARBA" id="ARBA00022475"/>
    </source>
</evidence>
<feature type="chain" id="PRO_5043012291" evidence="13">
    <location>
        <begin position="25"/>
        <end position="421"/>
    </location>
</feature>
<dbReference type="InterPro" id="IPR051459">
    <property type="entry name" value="Cytochrome_c-type_DH"/>
</dbReference>
<dbReference type="GO" id="GO:0005886">
    <property type="term" value="C:plasma membrane"/>
    <property type="evidence" value="ECO:0007669"/>
    <property type="project" value="UniProtKB-SubCell"/>
</dbReference>
<feature type="signal peptide" evidence="13">
    <location>
        <begin position="1"/>
        <end position="24"/>
    </location>
</feature>
<keyword evidence="2" id="KW-0813">Transport</keyword>
<dbReference type="SUPFAM" id="SSF46626">
    <property type="entry name" value="Cytochrome c"/>
    <property type="match status" value="3"/>
</dbReference>
<feature type="binding site" description="axial binding residue" evidence="12">
    <location>
        <position position="46"/>
    </location>
    <ligand>
        <name>heme c</name>
        <dbReference type="ChEBI" id="CHEBI:61717"/>
        <label>1</label>
    </ligand>
    <ligandPart>
        <name>Fe</name>
        <dbReference type="ChEBI" id="CHEBI:18248"/>
    </ligandPart>
</feature>
<dbReference type="Pfam" id="PF00034">
    <property type="entry name" value="Cytochrom_C"/>
    <property type="match status" value="3"/>
</dbReference>
<feature type="binding site" description="covalent" evidence="11">
    <location>
        <position position="188"/>
    </location>
    <ligand>
        <name>heme c</name>
        <dbReference type="ChEBI" id="CHEBI:61717"/>
        <label>2</label>
    </ligand>
</feature>
<feature type="domain" description="Cytochrome c" evidence="14">
    <location>
        <begin position="28"/>
        <end position="131"/>
    </location>
</feature>
<evidence type="ECO:0000256" key="9">
    <source>
        <dbReference type="ARBA" id="ARBA00023004"/>
    </source>
</evidence>
<keyword evidence="4 11" id="KW-0349">Heme</keyword>
<evidence type="ECO:0000256" key="7">
    <source>
        <dbReference type="ARBA" id="ARBA00022737"/>
    </source>
</evidence>
<dbReference type="PANTHER" id="PTHR35008">
    <property type="entry name" value="BLL4482 PROTEIN-RELATED"/>
    <property type="match status" value="1"/>
</dbReference>
<gene>
    <name evidence="15" type="ORF">HV331_26955</name>
</gene>
<keyword evidence="15" id="KW-0614">Plasmid</keyword>
<evidence type="ECO:0000259" key="14">
    <source>
        <dbReference type="PROSITE" id="PS51007"/>
    </source>
</evidence>
<reference evidence="16" key="1">
    <citation type="submission" date="2020-06" db="EMBL/GenBank/DDBJ databases">
        <title>REHAB project genomes.</title>
        <authorList>
            <person name="Shaw L.P."/>
        </authorList>
    </citation>
    <scope>NUCLEOTIDE SEQUENCE [LARGE SCALE GENOMIC DNA]</scope>
    <source>
        <strain evidence="16">RHBSTW-00938</strain>
        <plasmid evidence="16">prhbstw-00938_2</plasmid>
    </source>
</reference>
<evidence type="ECO:0000256" key="10">
    <source>
        <dbReference type="ARBA" id="ARBA00023136"/>
    </source>
</evidence>
<accession>A0AAP9U810</accession>
<keyword evidence="10" id="KW-0472">Membrane</keyword>
<evidence type="ECO:0000256" key="5">
    <source>
        <dbReference type="ARBA" id="ARBA00022723"/>
    </source>
</evidence>
<name>A0AAP9U810_KLEAE</name>
<feature type="binding site" description="covalent" evidence="11">
    <location>
        <position position="324"/>
    </location>
    <ligand>
        <name>heme c</name>
        <dbReference type="ChEBI" id="CHEBI:61717"/>
        <label>3</label>
    </ligand>
</feature>
<proteinExistence type="predicted"/>
<feature type="binding site" description="covalent" evidence="11">
    <location>
        <position position="321"/>
    </location>
    <ligand>
        <name>heme c</name>
        <dbReference type="ChEBI" id="CHEBI:61717"/>
        <label>3</label>
    </ligand>
</feature>
<organism evidence="15 16">
    <name type="scientific">Klebsiella aerogenes</name>
    <name type="common">Enterobacter aerogenes</name>
    <dbReference type="NCBI Taxonomy" id="548"/>
    <lineage>
        <taxon>Bacteria</taxon>
        <taxon>Pseudomonadati</taxon>
        <taxon>Pseudomonadota</taxon>
        <taxon>Gammaproteobacteria</taxon>
        <taxon>Enterobacterales</taxon>
        <taxon>Enterobacteriaceae</taxon>
        <taxon>Klebsiella/Raoultella group</taxon>
        <taxon>Klebsiella</taxon>
    </lineage>
</organism>
<comment type="cofactor">
    <cofactor evidence="11">
        <name>heme c</name>
        <dbReference type="ChEBI" id="CHEBI:61717"/>
    </cofactor>
    <text evidence="11">Binds 3 heme c groups covalently per subunit.</text>
</comment>
<evidence type="ECO:0000313" key="16">
    <source>
        <dbReference type="Proteomes" id="UP000514462"/>
    </source>
</evidence>
<dbReference type="GO" id="GO:0016614">
    <property type="term" value="F:oxidoreductase activity, acting on CH-OH group of donors"/>
    <property type="evidence" value="ECO:0007669"/>
    <property type="project" value="InterPro"/>
</dbReference>
<dbReference type="InterPro" id="IPR014353">
    <property type="entry name" value="Membr-bd_ADH_cyt_c"/>
</dbReference>
<evidence type="ECO:0000313" key="15">
    <source>
        <dbReference type="EMBL" id="QMR43114.1"/>
    </source>
</evidence>
<geneLocation type="plasmid" evidence="16">
    <name>prhbstw-00938_2</name>
</geneLocation>
<evidence type="ECO:0000256" key="2">
    <source>
        <dbReference type="ARBA" id="ARBA00022448"/>
    </source>
</evidence>
<dbReference type="PRINTS" id="PR00605">
    <property type="entry name" value="CYTCHROMECIC"/>
</dbReference>
<dbReference type="EMBL" id="CP055905">
    <property type="protein sequence ID" value="QMR43114.1"/>
    <property type="molecule type" value="Genomic_DNA"/>
</dbReference>
<sequence length="421" mass="46303">MMKYILSTLTLICITIQTIPSSYAQEVSSEERGRYLSIAADCGACHTTDTSKPFSGGLKIATPVGDIYSTNITPDKKHGIGSYTIQEFSRALKDGVAKDGRALYPAMPYPSYERLTEDDVRDLYTYFMKDVQPQEQQNRETDIPWPLNIRWPLHIWNWIFINKSKNKPKSTSPEWSRGAYLVQTLGHCGACHTPRGIAFQEKALDEAGSDYLTGGNIDNWFAPDLTGSSASGLGKWSKQDIIDFLSTGKNAHSTAFGPMKEVIMKSTRQMTDDDLNAIAVYLKSLPAKNKQLSQYNDDKTSIALASGNISQPGADIYIDDCSACHRSDGKGYPNIFPNLSQNTGILSDDPSSVISVILLGGPLPTTDSDISDIVMPDFANQLTDKEVADVATFIRNSWGNQAPAVTESQVNEIRSKISKNK</sequence>
<feature type="binding site" description="covalent" evidence="11">
    <location>
        <position position="42"/>
    </location>
    <ligand>
        <name>heme c</name>
        <dbReference type="ChEBI" id="CHEBI:61717"/>
        <label>1</label>
    </ligand>
</feature>
<dbReference type="Proteomes" id="UP000514462">
    <property type="component" value="Plasmid pRHBSTW-00938_2"/>
</dbReference>
<dbReference type="InterPro" id="IPR009056">
    <property type="entry name" value="Cyt_c-like_dom"/>
</dbReference>
<dbReference type="PIRSF" id="PIRSF000018">
    <property type="entry name" value="Mb_ADH_cyt_c"/>
    <property type="match status" value="1"/>
</dbReference>